<feature type="domain" description="Thioredoxin" evidence="6">
    <location>
        <begin position="49"/>
        <end position="192"/>
    </location>
</feature>
<protein>
    <submittedName>
        <fullName evidence="7">Redoxin domain-containing protein</fullName>
    </submittedName>
</protein>
<dbReference type="CDD" id="cd02966">
    <property type="entry name" value="TlpA_like_family"/>
    <property type="match status" value="1"/>
</dbReference>
<gene>
    <name evidence="7" type="ORF">ACFSOY_17015</name>
</gene>
<keyword evidence="8" id="KW-1185">Reference proteome</keyword>
<keyword evidence="3" id="KW-0735">Signal-anchor</keyword>
<evidence type="ECO:0000256" key="4">
    <source>
        <dbReference type="ARBA" id="ARBA00023157"/>
    </source>
</evidence>
<dbReference type="SUPFAM" id="SSF52833">
    <property type="entry name" value="Thioredoxin-like"/>
    <property type="match status" value="1"/>
</dbReference>
<name>A0ABW5A138_9BACL</name>
<evidence type="ECO:0000256" key="5">
    <source>
        <dbReference type="ARBA" id="ARBA00023284"/>
    </source>
</evidence>
<reference evidence="8" key="1">
    <citation type="journal article" date="2019" name="Int. J. Syst. Evol. Microbiol.">
        <title>The Global Catalogue of Microorganisms (GCM) 10K type strain sequencing project: providing services to taxonomists for standard genome sequencing and annotation.</title>
        <authorList>
            <consortium name="The Broad Institute Genomics Platform"/>
            <consortium name="The Broad Institute Genome Sequencing Center for Infectious Disease"/>
            <person name="Wu L."/>
            <person name="Ma J."/>
        </authorList>
    </citation>
    <scope>NUCLEOTIDE SEQUENCE [LARGE SCALE GENOMIC DNA]</scope>
    <source>
        <strain evidence="8">CGMCC 1.13574</strain>
    </source>
</reference>
<evidence type="ECO:0000256" key="1">
    <source>
        <dbReference type="ARBA" id="ARBA00004196"/>
    </source>
</evidence>
<evidence type="ECO:0000313" key="7">
    <source>
        <dbReference type="EMBL" id="MFD2171664.1"/>
    </source>
</evidence>
<dbReference type="InterPro" id="IPR036249">
    <property type="entry name" value="Thioredoxin-like_sf"/>
</dbReference>
<dbReference type="RefSeq" id="WP_386048659.1">
    <property type="nucleotide sequence ID" value="NZ_JBHUIO010000011.1"/>
</dbReference>
<dbReference type="Pfam" id="PF00578">
    <property type="entry name" value="AhpC-TSA"/>
    <property type="match status" value="1"/>
</dbReference>
<dbReference type="PROSITE" id="PS51352">
    <property type="entry name" value="THIOREDOXIN_2"/>
    <property type="match status" value="1"/>
</dbReference>
<keyword evidence="3" id="KW-0812">Transmembrane</keyword>
<dbReference type="InterPro" id="IPR000866">
    <property type="entry name" value="AhpC/TSA"/>
</dbReference>
<dbReference type="PANTHER" id="PTHR42852:SF6">
    <property type="entry name" value="THIOL:DISULFIDE INTERCHANGE PROTEIN DSBE"/>
    <property type="match status" value="1"/>
</dbReference>
<comment type="caution">
    <text evidence="7">The sequence shown here is derived from an EMBL/GenBank/DDBJ whole genome shotgun (WGS) entry which is preliminary data.</text>
</comment>
<sequence length="192" mass="21155">MNRTIKLLLGAVVIAVLVIAAILSNGGANTDTKEQEADKSKAGEVAEMPVVGYRAPNFSLETFEGKTVELSELQGKPVVLNFWASWCGPCRQEMPDLEAVHKQYGDRVQVYGVNLTSQDDLDKAKKFMQEMGVTFPSLIDEKEKAGKAYRIFSVPMTYAIDQNGIISEIHKGQISKVVMDGMMQRLVANAKQ</sequence>
<dbReference type="Gene3D" id="3.40.30.10">
    <property type="entry name" value="Glutaredoxin"/>
    <property type="match status" value="1"/>
</dbReference>
<dbReference type="EMBL" id="JBHUIO010000011">
    <property type="protein sequence ID" value="MFD2171664.1"/>
    <property type="molecule type" value="Genomic_DNA"/>
</dbReference>
<evidence type="ECO:0000313" key="8">
    <source>
        <dbReference type="Proteomes" id="UP001597343"/>
    </source>
</evidence>
<comment type="subcellular location">
    <subcellularLocation>
        <location evidence="1">Cell envelope</location>
    </subcellularLocation>
</comment>
<dbReference type="PANTHER" id="PTHR42852">
    <property type="entry name" value="THIOL:DISULFIDE INTERCHANGE PROTEIN DSBE"/>
    <property type="match status" value="1"/>
</dbReference>
<dbReference type="InterPro" id="IPR013766">
    <property type="entry name" value="Thioredoxin_domain"/>
</dbReference>
<dbReference type="InterPro" id="IPR017937">
    <property type="entry name" value="Thioredoxin_CS"/>
</dbReference>
<keyword evidence="5" id="KW-0676">Redox-active center</keyword>
<organism evidence="7 8">
    <name type="scientific">Tumebacillus lipolyticus</name>
    <dbReference type="NCBI Taxonomy" id="1280370"/>
    <lineage>
        <taxon>Bacteria</taxon>
        <taxon>Bacillati</taxon>
        <taxon>Bacillota</taxon>
        <taxon>Bacilli</taxon>
        <taxon>Bacillales</taxon>
        <taxon>Alicyclobacillaceae</taxon>
        <taxon>Tumebacillus</taxon>
    </lineage>
</organism>
<dbReference type="InterPro" id="IPR050553">
    <property type="entry name" value="Thioredoxin_ResA/DsbE_sf"/>
</dbReference>
<proteinExistence type="predicted"/>
<accession>A0ABW5A138</accession>
<evidence type="ECO:0000259" key="6">
    <source>
        <dbReference type="PROSITE" id="PS51352"/>
    </source>
</evidence>
<dbReference type="PROSITE" id="PS00194">
    <property type="entry name" value="THIOREDOXIN_1"/>
    <property type="match status" value="1"/>
</dbReference>
<keyword evidence="2" id="KW-0201">Cytochrome c-type biogenesis</keyword>
<keyword evidence="4" id="KW-1015">Disulfide bond</keyword>
<evidence type="ECO:0000256" key="3">
    <source>
        <dbReference type="ARBA" id="ARBA00022968"/>
    </source>
</evidence>
<evidence type="ECO:0000256" key="2">
    <source>
        <dbReference type="ARBA" id="ARBA00022748"/>
    </source>
</evidence>
<dbReference type="Proteomes" id="UP001597343">
    <property type="component" value="Unassembled WGS sequence"/>
</dbReference>